<reference evidence="9 10" key="1">
    <citation type="journal article" date="2012" name="New Phytol.">
        <title>Insight into trade-off between wood decay and parasitism from the genome of a fungal forest pathogen.</title>
        <authorList>
            <person name="Olson A."/>
            <person name="Aerts A."/>
            <person name="Asiegbu F."/>
            <person name="Belbahri L."/>
            <person name="Bouzid O."/>
            <person name="Broberg A."/>
            <person name="Canback B."/>
            <person name="Coutinho P.M."/>
            <person name="Cullen D."/>
            <person name="Dalman K."/>
            <person name="Deflorio G."/>
            <person name="van Diepen L.T."/>
            <person name="Dunand C."/>
            <person name="Duplessis S."/>
            <person name="Durling M."/>
            <person name="Gonthier P."/>
            <person name="Grimwood J."/>
            <person name="Fossdal C.G."/>
            <person name="Hansson D."/>
            <person name="Henrissat B."/>
            <person name="Hietala A."/>
            <person name="Himmelstrand K."/>
            <person name="Hoffmeister D."/>
            <person name="Hogberg N."/>
            <person name="James T.Y."/>
            <person name="Karlsson M."/>
            <person name="Kohler A."/>
            <person name="Kues U."/>
            <person name="Lee Y.H."/>
            <person name="Lin Y.C."/>
            <person name="Lind M."/>
            <person name="Lindquist E."/>
            <person name="Lombard V."/>
            <person name="Lucas S."/>
            <person name="Lunden K."/>
            <person name="Morin E."/>
            <person name="Murat C."/>
            <person name="Park J."/>
            <person name="Raffaello T."/>
            <person name="Rouze P."/>
            <person name="Salamov A."/>
            <person name="Schmutz J."/>
            <person name="Solheim H."/>
            <person name="Stahlberg J."/>
            <person name="Velez H."/>
            <person name="de Vries R.P."/>
            <person name="Wiebenga A."/>
            <person name="Woodward S."/>
            <person name="Yakovlev I."/>
            <person name="Garbelotto M."/>
            <person name="Martin F."/>
            <person name="Grigoriev I.V."/>
            <person name="Stenlid J."/>
        </authorList>
    </citation>
    <scope>NUCLEOTIDE SEQUENCE [LARGE SCALE GENOMIC DNA]</scope>
    <source>
        <strain evidence="9 10">TC 32-1</strain>
    </source>
</reference>
<dbReference type="AlphaFoldDB" id="W4KKP2"/>
<dbReference type="InterPro" id="IPR029044">
    <property type="entry name" value="Nucleotide-diphossugar_trans"/>
</dbReference>
<dbReference type="GO" id="GO:0042285">
    <property type="term" value="F:xylosyltransferase activity"/>
    <property type="evidence" value="ECO:0007669"/>
    <property type="project" value="TreeGrafter"/>
</dbReference>
<accession>W4KKP2</accession>
<evidence type="ECO:0000313" key="9">
    <source>
        <dbReference type="EMBL" id="ETW85636.1"/>
    </source>
</evidence>
<evidence type="ECO:0000313" key="10">
    <source>
        <dbReference type="Proteomes" id="UP000030671"/>
    </source>
</evidence>
<dbReference type="InParanoid" id="W4KKP2"/>
<evidence type="ECO:0000256" key="5">
    <source>
        <dbReference type="ARBA" id="ARBA00023136"/>
    </source>
</evidence>
<evidence type="ECO:0000256" key="7">
    <source>
        <dbReference type="SAM" id="MobiDB-lite"/>
    </source>
</evidence>
<dbReference type="HOGENOM" id="CLU_043310_0_0_1"/>
<feature type="transmembrane region" description="Helical" evidence="8">
    <location>
        <begin position="60"/>
        <end position="79"/>
    </location>
</feature>
<evidence type="ECO:0000256" key="4">
    <source>
        <dbReference type="ARBA" id="ARBA00022989"/>
    </source>
</evidence>
<dbReference type="RefSeq" id="XP_009542473.1">
    <property type="nucleotide sequence ID" value="XM_009544178.1"/>
</dbReference>
<feature type="region of interest" description="Disordered" evidence="7">
    <location>
        <begin position="1"/>
        <end position="39"/>
    </location>
</feature>
<name>W4KKP2_HETIT</name>
<evidence type="ECO:0000256" key="1">
    <source>
        <dbReference type="ARBA" id="ARBA00004606"/>
    </source>
</evidence>
<dbReference type="eggNOG" id="KOG3765">
    <property type="taxonomic scope" value="Eukaryota"/>
</dbReference>
<evidence type="ECO:0000256" key="6">
    <source>
        <dbReference type="ARBA" id="ARBA00023180"/>
    </source>
</evidence>
<dbReference type="PANTHER" id="PTHR12270:SF25">
    <property type="entry name" value="GLYCOSYLTRANSFERASE-LIKE PROTEIN LARGE"/>
    <property type="match status" value="1"/>
</dbReference>
<dbReference type="GO" id="GO:0016020">
    <property type="term" value="C:membrane"/>
    <property type="evidence" value="ECO:0007669"/>
    <property type="project" value="UniProtKB-SubCell"/>
</dbReference>
<comment type="subcellular location">
    <subcellularLocation>
        <location evidence="1">Membrane</location>
        <topology evidence="1">Single-pass type II membrane protein</topology>
    </subcellularLocation>
</comment>
<dbReference type="GO" id="GO:0015020">
    <property type="term" value="F:glucuronosyltransferase activity"/>
    <property type="evidence" value="ECO:0007669"/>
    <property type="project" value="TreeGrafter"/>
</dbReference>
<proteinExistence type="predicted"/>
<dbReference type="OrthoDB" id="411524at2759"/>
<protein>
    <recommendedName>
        <fullName evidence="11">Glycosyltransferase family 8 protein</fullName>
    </recommendedName>
</protein>
<evidence type="ECO:0000256" key="2">
    <source>
        <dbReference type="ARBA" id="ARBA00022692"/>
    </source>
</evidence>
<sequence length="512" mass="57926">MSHTNHDNIWTDAITPHPTMQHFPSEPLSPHPSTLVSTSSPLPYKQDPWTFFRTRRRRSLIALLLVASFLLLFFAQARIGEDRERRICFDSVKLDVGRDQAHLTVQSPSAVTVTAPARTETVTIYENAPIIPAVTASPPATTEPVYQPHTVESVVFAFIMWSENSAIEGSILIKSAIMYSTRPLEFHIICDEPSQNYLQGRLSLLHHPVFDVTVRFYRPSWQSMVDRISREGGISTDHSAGVPGLMKLFIHEILPDSVAKAIYVDTDAFFLTDPTLLWQTFAHMNASTAISMPTHPDQKTPHWHNASKICSCIMLLDLSKLRALRLMDSSFYRDDTSGLFPPALSPPTFEALFGPPGPDGHYKDVALGDQGYYWAIVSNRTDLFEHLSFDWEVSSCLLDMYGTGVGHDDATEEEQRRAMLHLNETPHQGEAIMPKLLHFNCLDGVDVYFEWTGWYDPDNSLTQRWGSALDYHVGTKWIWLNRGHGKLDMDTIVEPLFADQRFALEHSRGFTP</sequence>
<dbReference type="GeneID" id="20675881"/>
<dbReference type="PANTHER" id="PTHR12270">
    <property type="entry name" value="GLYCOSYLTRANSFERASE-RELATED"/>
    <property type="match status" value="1"/>
</dbReference>
<keyword evidence="5 8" id="KW-0472">Membrane</keyword>
<gene>
    <name evidence="9" type="ORF">HETIRDRAFT_448676</name>
</gene>
<evidence type="ECO:0000256" key="8">
    <source>
        <dbReference type="SAM" id="Phobius"/>
    </source>
</evidence>
<keyword evidence="2 8" id="KW-0812">Transmembrane</keyword>
<keyword evidence="3" id="KW-0735">Signal-anchor</keyword>
<dbReference type="SUPFAM" id="SSF53448">
    <property type="entry name" value="Nucleotide-diphospho-sugar transferases"/>
    <property type="match status" value="1"/>
</dbReference>
<organism evidence="9 10">
    <name type="scientific">Heterobasidion irregulare (strain TC 32-1)</name>
    <dbReference type="NCBI Taxonomy" id="747525"/>
    <lineage>
        <taxon>Eukaryota</taxon>
        <taxon>Fungi</taxon>
        <taxon>Dikarya</taxon>
        <taxon>Basidiomycota</taxon>
        <taxon>Agaricomycotina</taxon>
        <taxon>Agaricomycetes</taxon>
        <taxon>Russulales</taxon>
        <taxon>Bondarzewiaceae</taxon>
        <taxon>Heterobasidion</taxon>
        <taxon>Heterobasidion annosum species complex</taxon>
    </lineage>
</organism>
<dbReference type="EMBL" id="KI925455">
    <property type="protein sequence ID" value="ETW85636.1"/>
    <property type="molecule type" value="Genomic_DNA"/>
</dbReference>
<keyword evidence="6" id="KW-0325">Glycoprotein</keyword>
<dbReference type="InterPro" id="IPR051292">
    <property type="entry name" value="Xyl/GlcA_transferase"/>
</dbReference>
<evidence type="ECO:0000256" key="3">
    <source>
        <dbReference type="ARBA" id="ARBA00022968"/>
    </source>
</evidence>
<dbReference type="Proteomes" id="UP000030671">
    <property type="component" value="Unassembled WGS sequence"/>
</dbReference>
<dbReference type="Gene3D" id="3.90.550.10">
    <property type="entry name" value="Spore Coat Polysaccharide Biosynthesis Protein SpsA, Chain A"/>
    <property type="match status" value="1"/>
</dbReference>
<keyword evidence="10" id="KW-1185">Reference proteome</keyword>
<keyword evidence="4 8" id="KW-1133">Transmembrane helix</keyword>
<dbReference type="KEGG" id="hir:HETIRDRAFT_448676"/>
<evidence type="ECO:0008006" key="11">
    <source>
        <dbReference type="Google" id="ProtNLM"/>
    </source>
</evidence>
<dbReference type="GO" id="GO:0035269">
    <property type="term" value="P:protein O-linked glycosylation via mannose"/>
    <property type="evidence" value="ECO:0007669"/>
    <property type="project" value="TreeGrafter"/>
</dbReference>